<dbReference type="EMBL" id="KM236502">
    <property type="protein sequence ID" value="AIM40914.1"/>
    <property type="molecule type" value="Genomic_DNA"/>
</dbReference>
<protein>
    <submittedName>
        <fullName evidence="1">Uncharacterized protein</fullName>
    </submittedName>
</protein>
<dbReference type="Proteomes" id="UP000029344">
    <property type="component" value="Genome"/>
</dbReference>
<name>A0A088FBF7_9CAUD</name>
<sequence length="262" mass="29225">MGYRTNLRAMGTKKTDDRRAETLHEFDAALADYLGREAGFEAAVRELAAVRTDIARIEARRREIHDAMKKKFAGGVTIARPAGGAPVHLYTTTVRQVRPRAVPSAVIKKADPVLWEKAKTWKPFVTTKVPVSVSAAELGLGEYRLPPAPYKATDSIDVLVQRYQSPVFDVLAGLREREKAAVFELNRIRETVGDWDGAAVTFADGWQVGVRRWQYDSDELKRVAPDVWDSLAVESVITYDRLRTIDLSLAVAQGMLELSDLE</sequence>
<accession>A0A088FBF7</accession>
<organism evidence="1 2">
    <name type="scientific">Mycobacterium phage Eremos</name>
    <dbReference type="NCBI Taxonomy" id="1527494"/>
    <lineage>
        <taxon>Viruses</taxon>
        <taxon>Duplodnaviria</taxon>
        <taxon>Heunggongvirae</taxon>
        <taxon>Uroviricota</taxon>
        <taxon>Caudoviricetes</taxon>
        <taxon>Bclasvirinae</taxon>
        <taxon>Pegunavirus</taxon>
        <taxon>Pegunavirus suffolk</taxon>
    </lineage>
</organism>
<dbReference type="GeneID" id="26519356"/>
<proteinExistence type="predicted"/>
<dbReference type="RefSeq" id="YP_009191160.1">
    <property type="nucleotide sequence ID" value="NC_028690.1"/>
</dbReference>
<reference evidence="1 2" key="1">
    <citation type="submission" date="2014-07" db="EMBL/GenBank/DDBJ databases">
        <authorList>
            <person name="Aziz R.M."/>
            <person name="Carl E.L."/>
            <person name="Farooq M.A."/>
            <person name="Gal B."/>
            <person name="Garcia M.K."/>
            <person name="Mathew K.J."/>
            <person name="Obando D.J."/>
            <person name="Robinson K.M."/>
            <person name="Robinson M.D."/>
            <person name="Sanders L.M."/>
            <person name="Silva M.P."/>
            <person name="Tasnim L."/>
            <person name="Vo M."/>
            <person name="Vo Q.D."/>
            <person name="Simon S.E."/>
            <person name="Hughes L.E."/>
            <person name="Benjamin R.C."/>
            <person name="Hale R.H."/>
            <person name="Visi D.H."/>
            <person name="Allen M.S."/>
            <person name="Anders K.R."/>
            <person name="Braun M.A."/>
            <person name="Delesalle V.A."/>
            <person name="Ware V.C."/>
            <person name="Bradley K.W."/>
            <person name="Barker L.P."/>
            <person name="Asai D.J."/>
            <person name="Bowman C.A."/>
            <person name="Russell D.A."/>
            <person name="Pope W.H."/>
            <person name="Jacobs-Sera D."/>
            <person name="Hendrix R.W."/>
            <person name="Hatfull G.F."/>
        </authorList>
    </citation>
    <scope>NUCLEOTIDE SEQUENCE [LARGE SCALE GENOMIC DNA]</scope>
</reference>
<gene>
    <name evidence="1" type="ORF">PBI_EREMOS_66</name>
</gene>
<evidence type="ECO:0000313" key="1">
    <source>
        <dbReference type="EMBL" id="AIM40914.1"/>
    </source>
</evidence>
<dbReference type="KEGG" id="vg:26519356"/>
<evidence type="ECO:0000313" key="2">
    <source>
        <dbReference type="Proteomes" id="UP000029344"/>
    </source>
</evidence>